<evidence type="ECO:0000256" key="1">
    <source>
        <dbReference type="SAM" id="MobiDB-lite"/>
    </source>
</evidence>
<name>A0ABY6USD2_BIOOC</name>
<proteinExistence type="predicted"/>
<evidence type="ECO:0000313" key="2">
    <source>
        <dbReference type="EMBL" id="VUC33934.1"/>
    </source>
</evidence>
<protein>
    <submittedName>
        <fullName evidence="2">Uncharacterized protein</fullName>
    </submittedName>
</protein>
<dbReference type="EMBL" id="CABFNS010000873">
    <property type="protein sequence ID" value="VUC33934.1"/>
    <property type="molecule type" value="Genomic_DNA"/>
</dbReference>
<dbReference type="Proteomes" id="UP000766486">
    <property type="component" value="Unassembled WGS sequence"/>
</dbReference>
<accession>A0ABY6USD2</accession>
<evidence type="ECO:0000313" key="3">
    <source>
        <dbReference type="Proteomes" id="UP000766486"/>
    </source>
</evidence>
<gene>
    <name evidence="2" type="ORF">CLO192961_LOCUS367126</name>
</gene>
<feature type="region of interest" description="Disordered" evidence="1">
    <location>
        <begin position="323"/>
        <end position="348"/>
    </location>
</feature>
<reference evidence="2 3" key="1">
    <citation type="submission" date="2019-06" db="EMBL/GenBank/DDBJ databases">
        <authorList>
            <person name="Broberg M."/>
        </authorList>
    </citation>
    <scope>NUCLEOTIDE SEQUENCE [LARGE SCALE GENOMIC DNA]</scope>
</reference>
<keyword evidence="3" id="KW-1185">Reference proteome</keyword>
<organism evidence="2 3">
    <name type="scientific">Bionectria ochroleuca</name>
    <name type="common">Gliocladium roseum</name>
    <dbReference type="NCBI Taxonomy" id="29856"/>
    <lineage>
        <taxon>Eukaryota</taxon>
        <taxon>Fungi</taxon>
        <taxon>Dikarya</taxon>
        <taxon>Ascomycota</taxon>
        <taxon>Pezizomycotina</taxon>
        <taxon>Sordariomycetes</taxon>
        <taxon>Hypocreomycetidae</taxon>
        <taxon>Hypocreales</taxon>
        <taxon>Bionectriaceae</taxon>
        <taxon>Clonostachys</taxon>
    </lineage>
</organism>
<comment type="caution">
    <text evidence="2">The sequence shown here is derived from an EMBL/GenBank/DDBJ whole genome shotgun (WGS) entry which is preliminary data.</text>
</comment>
<sequence>MVWQLRVRKVKSNQTCVFRSSTIFDLAAPLKKEFKGWYNALETLIGKEDETLAVQQILDGLPCGTSWDNKRLWTVTFQIFGESPYSIFSRMGGMMYLAEGQPIAGDTSPVFTSKAVDRLLSIICHPFLNGRSNSETLRLFLQFSVIVRIDARAGWTQQFAKGQSDCLVLDALKKEMAQVSKSDHPAESIYERFTRLTKSHPASVETLLLSKIGHFAHTRTRESNQEIQKRQEELYNREGICAVTYHELDGIRWAIDNVASANQEMSTHRAVEAFFKANRQSLYPSKAFVALMQQIWIYESCLWYKSQQTRMISAEENAQQTMNDIGPTQAPKSPSDGLAEVNEPDQSNMGIEHRVTQEVIAIGTEDIMACCAAVDDAPGKSLAELWMNENPFELPA</sequence>